<keyword evidence="1" id="KW-0175">Coiled coil</keyword>
<evidence type="ECO:0000256" key="2">
    <source>
        <dbReference type="SAM" id="MobiDB-lite"/>
    </source>
</evidence>
<keyword evidence="5" id="KW-1185">Reference proteome</keyword>
<organism evidence="4 5">
    <name type="scientific">Leucobacter tardus</name>
    <dbReference type="NCBI Taxonomy" id="501483"/>
    <lineage>
        <taxon>Bacteria</taxon>
        <taxon>Bacillati</taxon>
        <taxon>Actinomycetota</taxon>
        <taxon>Actinomycetes</taxon>
        <taxon>Micrococcales</taxon>
        <taxon>Microbacteriaceae</taxon>
        <taxon>Leucobacter</taxon>
    </lineage>
</organism>
<gene>
    <name evidence="4" type="ORF">J4H85_09435</name>
</gene>
<evidence type="ECO:0000313" key="5">
    <source>
        <dbReference type="Proteomes" id="UP000668403"/>
    </source>
</evidence>
<proteinExistence type="predicted"/>
<evidence type="ECO:0000256" key="1">
    <source>
        <dbReference type="SAM" id="Coils"/>
    </source>
</evidence>
<dbReference type="Proteomes" id="UP000668403">
    <property type="component" value="Unassembled WGS sequence"/>
</dbReference>
<reference evidence="4" key="1">
    <citation type="submission" date="2021-03" db="EMBL/GenBank/DDBJ databases">
        <title>Leucobacter chromiisoli sp. nov., isolated from chromium-containing soil of chemical plant.</title>
        <authorList>
            <person name="Xu Z."/>
        </authorList>
    </citation>
    <scope>NUCLEOTIDE SEQUENCE</scope>
    <source>
        <strain evidence="4">K 70/01</strain>
    </source>
</reference>
<dbReference type="InterPro" id="IPR003870">
    <property type="entry name" value="DUF222"/>
</dbReference>
<feature type="compositionally biased region" description="Basic and acidic residues" evidence="2">
    <location>
        <begin position="455"/>
        <end position="468"/>
    </location>
</feature>
<dbReference type="EMBL" id="JAGFBF010000005">
    <property type="protein sequence ID" value="MBO2990211.1"/>
    <property type="molecule type" value="Genomic_DNA"/>
</dbReference>
<feature type="coiled-coil region" evidence="1">
    <location>
        <begin position="26"/>
        <end position="56"/>
    </location>
</feature>
<dbReference type="AlphaFoldDB" id="A0A939QE71"/>
<dbReference type="RefSeq" id="WP_208239030.1">
    <property type="nucleotide sequence ID" value="NZ_BAAAQU010000002.1"/>
</dbReference>
<protein>
    <submittedName>
        <fullName evidence="4">DUF222 domain-containing protein</fullName>
    </submittedName>
</protein>
<dbReference type="Pfam" id="PF02720">
    <property type="entry name" value="DUF222"/>
    <property type="match status" value="1"/>
</dbReference>
<feature type="region of interest" description="Disordered" evidence="2">
    <location>
        <begin position="441"/>
        <end position="478"/>
    </location>
</feature>
<evidence type="ECO:0000313" key="4">
    <source>
        <dbReference type="EMBL" id="MBO2990211.1"/>
    </source>
</evidence>
<accession>A0A939QE71</accession>
<dbReference type="CDD" id="cd00085">
    <property type="entry name" value="HNHc"/>
    <property type="match status" value="1"/>
</dbReference>
<dbReference type="InterPro" id="IPR003615">
    <property type="entry name" value="HNH_nuc"/>
</dbReference>
<evidence type="ECO:0000259" key="3">
    <source>
        <dbReference type="Pfam" id="PF02720"/>
    </source>
</evidence>
<feature type="region of interest" description="Disordered" evidence="2">
    <location>
        <begin position="234"/>
        <end position="254"/>
    </location>
</feature>
<feature type="domain" description="DUF222" evidence="3">
    <location>
        <begin position="38"/>
        <end position="368"/>
    </location>
</feature>
<dbReference type="Gene3D" id="1.10.30.50">
    <property type="match status" value="1"/>
</dbReference>
<comment type="caution">
    <text evidence="4">The sequence shown here is derived from an EMBL/GenBank/DDBJ whole genome shotgun (WGS) entry which is preliminary data.</text>
</comment>
<name>A0A939QE71_9MICO</name>
<sequence>MTDSLETIELVARARPGSASYLPFSCETAQAALGQLVEELQAVRAARNRLDAEEAALFEWASRLAEAEAAKMPNGSERAIAHRAANAELGAAIQVSDRTVERHVAQAVSLVRDFHGVHDALAHGRIDRARAVAICEAGVIVRDEVKRARYAVQALEFAESESVNRVRPFVAQLAERFADRTIDERHREALEERRVSVAPLADGMALLQAVLSARDAKLVHARLTQCALECQANGEAGANGGSGASDAPDSRTMDQRRADALVDVVTHTDPGHALANAEPPFRAKVQVTVPVSTLLRARGERSAAGSLENADAAMLAGHGVIDTESAHWFAAITEHWDILAIDESNGNVLEVDRYRPSERMRRRLAARDQHCRFPGCRIPAVACDLDHTIDAALGGPTATDNLAHLCRWHHTLKHHSPWRVEQRPGGDLDWTSPTGRTYRDRPASRVRFKWTGESAEPHRSDRGAERARGPGGVPRHPF</sequence>